<sequence>MVTPLSLRMRTERPWRPDRRRENPHRRHQMNFKQGMSGGSP</sequence>
<gene>
    <name evidence="2" type="ORF">HMPREF0682_2189</name>
</gene>
<accession>U2QTP1</accession>
<feature type="region of interest" description="Disordered" evidence="1">
    <location>
        <begin position="1"/>
        <end position="41"/>
    </location>
</feature>
<protein>
    <submittedName>
        <fullName evidence="2">Uncharacterized protein</fullName>
    </submittedName>
</protein>
<dbReference type="AlphaFoldDB" id="U2QTP1"/>
<evidence type="ECO:0000256" key="1">
    <source>
        <dbReference type="SAM" id="MobiDB-lite"/>
    </source>
</evidence>
<proteinExistence type="predicted"/>
<organism evidence="2 3">
    <name type="scientific">Propionibacterium acidifaciens F0233</name>
    <dbReference type="NCBI Taxonomy" id="553198"/>
    <lineage>
        <taxon>Bacteria</taxon>
        <taxon>Bacillati</taxon>
        <taxon>Actinomycetota</taxon>
        <taxon>Actinomycetes</taxon>
        <taxon>Propionibacteriales</taxon>
        <taxon>Propionibacteriaceae</taxon>
        <taxon>Propionibacterium</taxon>
    </lineage>
</organism>
<dbReference type="EMBL" id="ACVN02000101">
    <property type="protein sequence ID" value="ERK59886.1"/>
    <property type="molecule type" value="Genomic_DNA"/>
</dbReference>
<keyword evidence="3" id="KW-1185">Reference proteome</keyword>
<name>U2QTP1_9ACTN</name>
<dbReference type="Proteomes" id="UP000017052">
    <property type="component" value="Unassembled WGS sequence"/>
</dbReference>
<comment type="caution">
    <text evidence="2">The sequence shown here is derived from an EMBL/GenBank/DDBJ whole genome shotgun (WGS) entry which is preliminary data.</text>
</comment>
<reference evidence="2" key="1">
    <citation type="submission" date="2013-08" db="EMBL/GenBank/DDBJ databases">
        <authorList>
            <person name="Durkin A.S."/>
            <person name="Haft D.R."/>
            <person name="McCorrison J."/>
            <person name="Torralba M."/>
            <person name="Gillis M."/>
            <person name="Haft D.H."/>
            <person name="Methe B."/>
            <person name="Sutton G."/>
            <person name="Nelson K.E."/>
        </authorList>
    </citation>
    <scope>NUCLEOTIDE SEQUENCE [LARGE SCALE GENOMIC DNA]</scope>
    <source>
        <strain evidence="2">F0233</strain>
    </source>
</reference>
<evidence type="ECO:0000313" key="2">
    <source>
        <dbReference type="EMBL" id="ERK59886.1"/>
    </source>
</evidence>
<evidence type="ECO:0000313" key="3">
    <source>
        <dbReference type="Proteomes" id="UP000017052"/>
    </source>
</evidence>
<feature type="compositionally biased region" description="Basic and acidic residues" evidence="1">
    <location>
        <begin position="9"/>
        <end position="21"/>
    </location>
</feature>